<dbReference type="Pfam" id="PF08699">
    <property type="entry name" value="ArgoL1"/>
    <property type="match status" value="1"/>
</dbReference>
<dbReference type="SUPFAM" id="SSF53098">
    <property type="entry name" value="Ribonuclease H-like"/>
    <property type="match status" value="1"/>
</dbReference>
<dbReference type="Pfam" id="PF02171">
    <property type="entry name" value="Piwi"/>
    <property type="match status" value="1"/>
</dbReference>
<dbReference type="InterPro" id="IPR014811">
    <property type="entry name" value="ArgoL1"/>
</dbReference>
<dbReference type="InterPro" id="IPR012337">
    <property type="entry name" value="RNaseH-like_sf"/>
</dbReference>
<dbReference type="InterPro" id="IPR036085">
    <property type="entry name" value="PAZ_dom_sf"/>
</dbReference>
<dbReference type="Gene3D" id="2.170.260.10">
    <property type="entry name" value="paz domain"/>
    <property type="match status" value="1"/>
</dbReference>
<name>A0A6A6TF57_9PLEO</name>
<dbReference type="AlphaFoldDB" id="A0A6A6TF57"/>
<dbReference type="PROSITE" id="PS50821">
    <property type="entry name" value="PAZ"/>
    <property type="match status" value="1"/>
</dbReference>
<dbReference type="Pfam" id="PF02170">
    <property type="entry name" value="PAZ"/>
    <property type="match status" value="1"/>
</dbReference>
<evidence type="ECO:0000259" key="2">
    <source>
        <dbReference type="PROSITE" id="PS50822"/>
    </source>
</evidence>
<dbReference type="InterPro" id="IPR003100">
    <property type="entry name" value="PAZ_dom"/>
</dbReference>
<dbReference type="SMART" id="SM00950">
    <property type="entry name" value="Piwi"/>
    <property type="match status" value="1"/>
</dbReference>
<sequence>MTGIKGDRMLPKEKVAEMMLHALQKSKVLGEAFSSCASDYLELVVSWKELEAHHASRPDVANGELERLQIVAQESRGTHSSVPEDLTLVRNGEVPIKSFADACAGTFTSLPLHLTGLTTIDAIQGLNIILNKARKLASDSHTFTVGSNKVYDKDTKQDLGYGLELFCGFFFTTKLGMGRALINVNRITTAFYQSVRLDYFMHAYAPPNSYGHWNRAKLRHALLGLRVKITYQNRIKTITGIGELTPVNQTFTLKDGTNTTVAHHLQTQQSATDLIPAITNSNCLCINLGDTSKPSWFPAETLEILPEQIFKIELPPDSQSRMINIARKQPGESRRIIAENGLELLGLKPGPTGSPEASGFWIGADGVGQVTGMRPSSEMLGIPFRQIQPPVINYSKRVQALSPQYTQWNLGSNAFVNYSKAFTGKVIVFVPEEEGKFPSNANPEAASYYAVQLLLQLGLNGVTIMRDGRPVKFKSDDVTDLEKSVITPITFDKYGNREMAFRNGVRRAKIDHSDLSLALLLNPTKKAAWADVFSDFKRVMDQEIGVHSLCITAETCSTQDRKGRLNQYMANIITDFQVMVTERLQDWQARSGFLPAKVLYYRDGVGNSQYAEVRNEEVLKIRAAYAQLQGNSPNPIEPKITAVIVTKRHHTRFYPQTTNMAMNCLPGTVVDSEVTHPCYFDFYLQSHKPVQGTARPTYYFVVENDIGFGAEQLQDFTYHLCFTYQRATLPVGYAPPAYYADRLCDRARAYMKKHFHSISVPRPPRLRKGQDEAMDSFKQRCRAQTEAYELAVLDNWKDLCRSPDGNMKGPWHSALNGTMFWM</sequence>
<dbReference type="InterPro" id="IPR036397">
    <property type="entry name" value="RNaseH_sf"/>
</dbReference>
<gene>
    <name evidence="3" type="ORF">K491DRAFT_776183</name>
</gene>
<dbReference type="CDD" id="cd02846">
    <property type="entry name" value="PAZ_argonaute_like"/>
    <property type="match status" value="1"/>
</dbReference>
<dbReference type="Proteomes" id="UP000799324">
    <property type="component" value="Unassembled WGS sequence"/>
</dbReference>
<evidence type="ECO:0000313" key="3">
    <source>
        <dbReference type="EMBL" id="KAF2658629.1"/>
    </source>
</evidence>
<dbReference type="EMBL" id="MU004313">
    <property type="protein sequence ID" value="KAF2658629.1"/>
    <property type="molecule type" value="Genomic_DNA"/>
</dbReference>
<protein>
    <submittedName>
        <fullName evidence="3">Piwi-domain-containing protein</fullName>
    </submittedName>
</protein>
<proteinExistence type="predicted"/>
<evidence type="ECO:0000259" key="1">
    <source>
        <dbReference type="PROSITE" id="PS50821"/>
    </source>
</evidence>
<reference evidence="3" key="1">
    <citation type="journal article" date="2020" name="Stud. Mycol.">
        <title>101 Dothideomycetes genomes: a test case for predicting lifestyles and emergence of pathogens.</title>
        <authorList>
            <person name="Haridas S."/>
            <person name="Albert R."/>
            <person name="Binder M."/>
            <person name="Bloem J."/>
            <person name="Labutti K."/>
            <person name="Salamov A."/>
            <person name="Andreopoulos B."/>
            <person name="Baker S."/>
            <person name="Barry K."/>
            <person name="Bills G."/>
            <person name="Bluhm B."/>
            <person name="Cannon C."/>
            <person name="Castanera R."/>
            <person name="Culley D."/>
            <person name="Daum C."/>
            <person name="Ezra D."/>
            <person name="Gonzalez J."/>
            <person name="Henrissat B."/>
            <person name="Kuo A."/>
            <person name="Liang C."/>
            <person name="Lipzen A."/>
            <person name="Lutzoni F."/>
            <person name="Magnuson J."/>
            <person name="Mondo S."/>
            <person name="Nolan M."/>
            <person name="Ohm R."/>
            <person name="Pangilinan J."/>
            <person name="Park H.-J."/>
            <person name="Ramirez L."/>
            <person name="Alfaro M."/>
            <person name="Sun H."/>
            <person name="Tritt A."/>
            <person name="Yoshinaga Y."/>
            <person name="Zwiers L.-H."/>
            <person name="Turgeon B."/>
            <person name="Goodwin S."/>
            <person name="Spatafora J."/>
            <person name="Crous P."/>
            <person name="Grigoriev I."/>
        </authorList>
    </citation>
    <scope>NUCLEOTIDE SEQUENCE</scope>
    <source>
        <strain evidence="3">CBS 122681</strain>
    </source>
</reference>
<feature type="domain" description="Piwi" evidence="2">
    <location>
        <begin position="564"/>
        <end position="752"/>
    </location>
</feature>
<dbReference type="PANTHER" id="PTHR22891">
    <property type="entry name" value="EUKARYOTIC TRANSLATION INITIATION FACTOR 2C"/>
    <property type="match status" value="1"/>
</dbReference>
<dbReference type="OrthoDB" id="10252740at2759"/>
<organism evidence="3 4">
    <name type="scientific">Lophiostoma macrostomum CBS 122681</name>
    <dbReference type="NCBI Taxonomy" id="1314788"/>
    <lineage>
        <taxon>Eukaryota</taxon>
        <taxon>Fungi</taxon>
        <taxon>Dikarya</taxon>
        <taxon>Ascomycota</taxon>
        <taxon>Pezizomycotina</taxon>
        <taxon>Dothideomycetes</taxon>
        <taxon>Pleosporomycetidae</taxon>
        <taxon>Pleosporales</taxon>
        <taxon>Lophiostomataceae</taxon>
        <taxon>Lophiostoma</taxon>
    </lineage>
</organism>
<keyword evidence="4" id="KW-1185">Reference proteome</keyword>
<dbReference type="SUPFAM" id="SSF101690">
    <property type="entry name" value="PAZ domain"/>
    <property type="match status" value="1"/>
</dbReference>
<dbReference type="GO" id="GO:0003723">
    <property type="term" value="F:RNA binding"/>
    <property type="evidence" value="ECO:0007669"/>
    <property type="project" value="InterPro"/>
</dbReference>
<dbReference type="PROSITE" id="PS50822">
    <property type="entry name" value="PIWI"/>
    <property type="match status" value="1"/>
</dbReference>
<dbReference type="SMART" id="SM01163">
    <property type="entry name" value="DUF1785"/>
    <property type="match status" value="1"/>
</dbReference>
<dbReference type="Gene3D" id="3.30.420.10">
    <property type="entry name" value="Ribonuclease H-like superfamily/Ribonuclease H"/>
    <property type="match status" value="1"/>
</dbReference>
<dbReference type="InterPro" id="IPR003165">
    <property type="entry name" value="Piwi"/>
</dbReference>
<feature type="domain" description="PAZ" evidence="1">
    <location>
        <begin position="196"/>
        <end position="306"/>
    </location>
</feature>
<accession>A0A6A6TF57</accession>
<evidence type="ECO:0000313" key="4">
    <source>
        <dbReference type="Proteomes" id="UP000799324"/>
    </source>
</evidence>